<name>A0A3N1GW36_9ACTN</name>
<evidence type="ECO:0000259" key="1">
    <source>
        <dbReference type="Pfam" id="PF13302"/>
    </source>
</evidence>
<reference evidence="2 3" key="1">
    <citation type="submission" date="2018-11" db="EMBL/GenBank/DDBJ databases">
        <title>Sequencing the genomes of 1000 actinobacteria strains.</title>
        <authorList>
            <person name="Klenk H.-P."/>
        </authorList>
    </citation>
    <scope>NUCLEOTIDE SEQUENCE [LARGE SCALE GENOMIC DNA]</scope>
    <source>
        <strain evidence="2 3">DSM 43634</strain>
    </source>
</reference>
<dbReference type="Pfam" id="PF13302">
    <property type="entry name" value="Acetyltransf_3"/>
    <property type="match status" value="1"/>
</dbReference>
<dbReference type="InterPro" id="IPR000182">
    <property type="entry name" value="GNAT_dom"/>
</dbReference>
<dbReference type="Proteomes" id="UP000271683">
    <property type="component" value="Unassembled WGS sequence"/>
</dbReference>
<dbReference type="PANTHER" id="PTHR43610:SF1">
    <property type="entry name" value="N-ACETYLTRANSFERASE DOMAIN-CONTAINING PROTEIN"/>
    <property type="match status" value="1"/>
</dbReference>
<dbReference type="Gene3D" id="3.40.630.30">
    <property type="match status" value="1"/>
</dbReference>
<protein>
    <submittedName>
        <fullName evidence="2">RimJ/RimL family protein N-acetyltransferase</fullName>
    </submittedName>
</protein>
<dbReference type="AlphaFoldDB" id="A0A3N1GW36"/>
<dbReference type="PANTHER" id="PTHR43610">
    <property type="entry name" value="BLL6696 PROTEIN"/>
    <property type="match status" value="1"/>
</dbReference>
<evidence type="ECO:0000313" key="3">
    <source>
        <dbReference type="Proteomes" id="UP000271683"/>
    </source>
</evidence>
<dbReference type="OrthoDB" id="9795199at2"/>
<sequence>MMHAVTDDDLWYAMPTLVGGRTRLEPLAVEHAQGYLTAVGTPDEAAEIFRWQSPAGGALAQPVTSDDARRHITTALAARARAERLPYAQIDSATGQFIGTTSFADPDPVLRTVTIGYTWLGQRWWGSGANAEAKLLMMTFAFETLHAVRVVLVTDIRNQRAQNAIERLGAVREGVLRKHRRRSDGSWRDTVIYSILDDDWTEVKRGLEARLERASDQQGCSRRHGDR</sequence>
<comment type="caution">
    <text evidence="2">The sequence shown here is derived from an EMBL/GenBank/DDBJ whole genome shotgun (WGS) entry which is preliminary data.</text>
</comment>
<accession>A0A3N1GW36</accession>
<organism evidence="2 3">
    <name type="scientific">Couchioplanes caeruleus</name>
    <dbReference type="NCBI Taxonomy" id="56438"/>
    <lineage>
        <taxon>Bacteria</taxon>
        <taxon>Bacillati</taxon>
        <taxon>Actinomycetota</taxon>
        <taxon>Actinomycetes</taxon>
        <taxon>Micromonosporales</taxon>
        <taxon>Micromonosporaceae</taxon>
        <taxon>Couchioplanes</taxon>
    </lineage>
</organism>
<dbReference type="SUPFAM" id="SSF55729">
    <property type="entry name" value="Acyl-CoA N-acyltransferases (Nat)"/>
    <property type="match status" value="1"/>
</dbReference>
<keyword evidence="2" id="KW-0808">Transferase</keyword>
<dbReference type="InterPro" id="IPR016181">
    <property type="entry name" value="Acyl_CoA_acyltransferase"/>
</dbReference>
<evidence type="ECO:0000313" key="2">
    <source>
        <dbReference type="EMBL" id="ROP34459.1"/>
    </source>
</evidence>
<gene>
    <name evidence="2" type="ORF">EDD30_7547</name>
</gene>
<dbReference type="GO" id="GO:0016747">
    <property type="term" value="F:acyltransferase activity, transferring groups other than amino-acyl groups"/>
    <property type="evidence" value="ECO:0007669"/>
    <property type="project" value="InterPro"/>
</dbReference>
<feature type="domain" description="N-acetyltransferase" evidence="1">
    <location>
        <begin position="21"/>
        <end position="170"/>
    </location>
</feature>
<dbReference type="EMBL" id="RJKL01000001">
    <property type="protein sequence ID" value="ROP34459.1"/>
    <property type="molecule type" value="Genomic_DNA"/>
</dbReference>
<proteinExistence type="predicted"/>